<dbReference type="AlphaFoldDB" id="A0A4S8M0J5"/>
<keyword evidence="2" id="KW-1185">Reference proteome</keyword>
<proteinExistence type="predicted"/>
<evidence type="ECO:0000313" key="1">
    <source>
        <dbReference type="EMBL" id="THU95574.1"/>
    </source>
</evidence>
<reference evidence="1 2" key="1">
    <citation type="journal article" date="2019" name="Nat. Ecol. Evol.">
        <title>Megaphylogeny resolves global patterns of mushroom evolution.</title>
        <authorList>
            <person name="Varga T."/>
            <person name="Krizsan K."/>
            <person name="Foldi C."/>
            <person name="Dima B."/>
            <person name="Sanchez-Garcia M."/>
            <person name="Sanchez-Ramirez S."/>
            <person name="Szollosi G.J."/>
            <person name="Szarkandi J.G."/>
            <person name="Papp V."/>
            <person name="Albert L."/>
            <person name="Andreopoulos W."/>
            <person name="Angelini C."/>
            <person name="Antonin V."/>
            <person name="Barry K.W."/>
            <person name="Bougher N.L."/>
            <person name="Buchanan P."/>
            <person name="Buyck B."/>
            <person name="Bense V."/>
            <person name="Catcheside P."/>
            <person name="Chovatia M."/>
            <person name="Cooper J."/>
            <person name="Damon W."/>
            <person name="Desjardin D."/>
            <person name="Finy P."/>
            <person name="Geml J."/>
            <person name="Haridas S."/>
            <person name="Hughes K."/>
            <person name="Justo A."/>
            <person name="Karasinski D."/>
            <person name="Kautmanova I."/>
            <person name="Kiss B."/>
            <person name="Kocsube S."/>
            <person name="Kotiranta H."/>
            <person name="LaButti K.M."/>
            <person name="Lechner B.E."/>
            <person name="Liimatainen K."/>
            <person name="Lipzen A."/>
            <person name="Lukacs Z."/>
            <person name="Mihaltcheva S."/>
            <person name="Morgado L.N."/>
            <person name="Niskanen T."/>
            <person name="Noordeloos M.E."/>
            <person name="Ohm R.A."/>
            <person name="Ortiz-Santana B."/>
            <person name="Ovrebo C."/>
            <person name="Racz N."/>
            <person name="Riley R."/>
            <person name="Savchenko A."/>
            <person name="Shiryaev A."/>
            <person name="Soop K."/>
            <person name="Spirin V."/>
            <person name="Szebenyi C."/>
            <person name="Tomsovsky M."/>
            <person name="Tulloss R.E."/>
            <person name="Uehling J."/>
            <person name="Grigoriev I.V."/>
            <person name="Vagvolgyi C."/>
            <person name="Papp T."/>
            <person name="Martin F.M."/>
            <person name="Miettinen O."/>
            <person name="Hibbett D.S."/>
            <person name="Nagy L.G."/>
        </authorList>
    </citation>
    <scope>NUCLEOTIDE SEQUENCE [LARGE SCALE GENOMIC DNA]</scope>
    <source>
        <strain evidence="1 2">CBS 962.96</strain>
    </source>
</reference>
<evidence type="ECO:0000313" key="2">
    <source>
        <dbReference type="Proteomes" id="UP000297245"/>
    </source>
</evidence>
<name>A0A4S8M0J5_DENBC</name>
<protein>
    <submittedName>
        <fullName evidence="1">Uncharacterized protein</fullName>
    </submittedName>
</protein>
<accession>A0A4S8M0J5</accession>
<dbReference type="Proteomes" id="UP000297245">
    <property type="component" value="Unassembled WGS sequence"/>
</dbReference>
<dbReference type="EMBL" id="ML179197">
    <property type="protein sequence ID" value="THU95574.1"/>
    <property type="molecule type" value="Genomic_DNA"/>
</dbReference>
<sequence>MCPSSLSEYRKLAELMPNRGRRELDRMRLLSLAEGWKCTWGEVTRGVPLRFPVCVLPEFMTFPLRVPGLELRVVVVVVGGGDNTSMMSRGVNGFRNNLRGGGRLRIDCVRLRRRGEREEEGEKELLRGESASDNPFPALICVCAGTSDAAGDWTVIRYCRNWKRWVLATWPARDDTEDM</sequence>
<organism evidence="1 2">
    <name type="scientific">Dendrothele bispora (strain CBS 962.96)</name>
    <dbReference type="NCBI Taxonomy" id="1314807"/>
    <lineage>
        <taxon>Eukaryota</taxon>
        <taxon>Fungi</taxon>
        <taxon>Dikarya</taxon>
        <taxon>Basidiomycota</taxon>
        <taxon>Agaricomycotina</taxon>
        <taxon>Agaricomycetes</taxon>
        <taxon>Agaricomycetidae</taxon>
        <taxon>Agaricales</taxon>
        <taxon>Agaricales incertae sedis</taxon>
        <taxon>Dendrothele</taxon>
    </lineage>
</organism>
<gene>
    <name evidence="1" type="ORF">K435DRAFT_896091</name>
</gene>